<sequence length="184" mass="19451">MERRIKECENRIIHLVKTGTVSNNINTKDTIHNCQITQMAGYEVHNNVPVYGTWGITSTAPVGSQAITLSGYGAANNKIVIATHDVKTHPKNMGEGETQIYDANGQSLYLSVNGVVVSSKDVFEIKQGNNTIFTIDKNGVSINANVKVTGAITATGDVKAGNISLDSHTHSGVEAGSANTGAPQ</sequence>
<name>A0A9N7H3G1_9PROT</name>
<evidence type="ECO:0000313" key="6">
    <source>
        <dbReference type="Proteomes" id="UP000247512"/>
    </source>
</evidence>
<dbReference type="InterPro" id="IPR053861">
    <property type="entry name" value="Phage_Mu_Gp45_N"/>
</dbReference>
<dbReference type="EMBL" id="CP019880">
    <property type="protein sequence ID" value="AQU89370.1"/>
    <property type="molecule type" value="Genomic_DNA"/>
</dbReference>
<dbReference type="KEGG" id="kna:B0W47_17605"/>
<keyword evidence="3" id="KW-0614">Plasmid</keyword>
<evidence type="ECO:0000313" key="4">
    <source>
        <dbReference type="EMBL" id="PYD64872.1"/>
    </source>
</evidence>
<dbReference type="InterPro" id="IPR044033">
    <property type="entry name" value="GpV-like_apex"/>
</dbReference>
<dbReference type="EMBL" id="NIRT01000064">
    <property type="protein sequence ID" value="PYD64872.1"/>
    <property type="molecule type" value="Genomic_DNA"/>
</dbReference>
<geneLocation type="plasmid" evidence="3">
    <name>pKNA05</name>
</geneLocation>
<dbReference type="Proteomes" id="UP000189683">
    <property type="component" value="Plasmid pKNA05"/>
</dbReference>
<accession>A0A9N7H3G1</accession>
<gene>
    <name evidence="3" type="ORF">B0W47_17605</name>
    <name evidence="4" type="ORF">CDI09_16830</name>
</gene>
<proteinExistence type="predicted"/>
<evidence type="ECO:0000259" key="2">
    <source>
        <dbReference type="Pfam" id="PF06890"/>
    </source>
</evidence>
<feature type="domain" description="Bacteriophage Mu Gp45 N-terminal" evidence="2">
    <location>
        <begin position="24"/>
        <end position="85"/>
    </location>
</feature>
<keyword evidence="6" id="KW-1185">Reference proteome</keyword>
<geneLocation type="plasmid" evidence="5">
    <name>pkna05</name>
</geneLocation>
<evidence type="ECO:0000313" key="3">
    <source>
        <dbReference type="EMBL" id="AQU89370.1"/>
    </source>
</evidence>
<protein>
    <recommendedName>
        <fullName evidence="2">Bacteriophage Mu Gp45 N-terminal domain-containing protein</fullName>
    </recommendedName>
</protein>
<evidence type="ECO:0000256" key="1">
    <source>
        <dbReference type="SAM" id="MobiDB-lite"/>
    </source>
</evidence>
<reference evidence="3 5" key="1">
    <citation type="submission" date="2017-02" db="EMBL/GenBank/DDBJ databases">
        <title>zhang.</title>
        <authorList>
            <person name="Zhang H."/>
        </authorList>
    </citation>
    <scope>NUCLEOTIDE SEQUENCE [LARGE SCALE GENOMIC DNA]</scope>
    <source>
        <strain evidence="3 5">RZS01</strain>
        <plasmid evidence="3">pKNA05</plasmid>
        <plasmid evidence="5">pkna05</plasmid>
    </source>
</reference>
<dbReference type="Pfam" id="PF18946">
    <property type="entry name" value="Apex"/>
    <property type="match status" value="1"/>
</dbReference>
<reference evidence="4 6" key="2">
    <citation type="submission" date="2017-06" db="EMBL/GenBank/DDBJ databases">
        <title>A draft genome sequence of Komagataeibacter nataicola LMG 1536.</title>
        <authorList>
            <person name="Skraban J."/>
            <person name="Cleenwerck I."/>
            <person name="Vandamme P."/>
            <person name="Trcek J."/>
        </authorList>
    </citation>
    <scope>NUCLEOTIDE SEQUENCE [LARGE SCALE GENOMIC DNA]</scope>
    <source>
        <strain evidence="4 6">LMG 1536</strain>
    </source>
</reference>
<dbReference type="AlphaFoldDB" id="A0A9N7H3G1"/>
<evidence type="ECO:0000313" key="5">
    <source>
        <dbReference type="Proteomes" id="UP000189683"/>
    </source>
</evidence>
<dbReference type="Proteomes" id="UP000247512">
    <property type="component" value="Unassembled WGS sequence"/>
</dbReference>
<organism evidence="3 5">
    <name type="scientific">Komagataeibacter nataicola</name>
    <dbReference type="NCBI Taxonomy" id="265960"/>
    <lineage>
        <taxon>Bacteria</taxon>
        <taxon>Pseudomonadati</taxon>
        <taxon>Pseudomonadota</taxon>
        <taxon>Alphaproteobacteria</taxon>
        <taxon>Acetobacterales</taxon>
        <taxon>Acetobacteraceae</taxon>
        <taxon>Komagataeibacter</taxon>
    </lineage>
</organism>
<dbReference type="OrthoDB" id="1903830at2"/>
<dbReference type="Pfam" id="PF06890">
    <property type="entry name" value="Phage_Mu_Gp45"/>
    <property type="match status" value="1"/>
</dbReference>
<feature type="region of interest" description="Disordered" evidence="1">
    <location>
        <begin position="165"/>
        <end position="184"/>
    </location>
</feature>
<dbReference type="RefSeq" id="WP_078528663.1">
    <property type="nucleotide sequence ID" value="NZ_CP019880.1"/>
</dbReference>